<gene>
    <name evidence="1" type="ORF">DSO57_1033382</name>
</gene>
<dbReference type="EMBL" id="QTSX02000972">
    <property type="protein sequence ID" value="KAJ9083576.1"/>
    <property type="molecule type" value="Genomic_DNA"/>
</dbReference>
<accession>A0ACC2UAI3</accession>
<keyword evidence="2" id="KW-1185">Reference proteome</keyword>
<sequence>MCAKSKFVWTPSKTFKIDNCLSLETQAQGRDSNHGPDFPQAATPKDQWASQLRFLEIKHPQTEAKHESLDDNDSQALETDCKTKD</sequence>
<proteinExistence type="predicted"/>
<evidence type="ECO:0000313" key="1">
    <source>
        <dbReference type="EMBL" id="KAJ9083576.1"/>
    </source>
</evidence>
<protein>
    <submittedName>
        <fullName evidence="1">Uncharacterized protein</fullName>
    </submittedName>
</protein>
<organism evidence="1 2">
    <name type="scientific">Entomophthora muscae</name>
    <dbReference type="NCBI Taxonomy" id="34485"/>
    <lineage>
        <taxon>Eukaryota</taxon>
        <taxon>Fungi</taxon>
        <taxon>Fungi incertae sedis</taxon>
        <taxon>Zoopagomycota</taxon>
        <taxon>Entomophthoromycotina</taxon>
        <taxon>Entomophthoromycetes</taxon>
        <taxon>Entomophthorales</taxon>
        <taxon>Entomophthoraceae</taxon>
        <taxon>Entomophthora</taxon>
    </lineage>
</organism>
<name>A0ACC2UAI3_9FUNG</name>
<evidence type="ECO:0000313" key="2">
    <source>
        <dbReference type="Proteomes" id="UP001165960"/>
    </source>
</evidence>
<reference evidence="1" key="1">
    <citation type="submission" date="2022-04" db="EMBL/GenBank/DDBJ databases">
        <title>Genome of the entomopathogenic fungus Entomophthora muscae.</title>
        <authorList>
            <person name="Elya C."/>
            <person name="Lovett B.R."/>
            <person name="Lee E."/>
            <person name="Macias A.M."/>
            <person name="Hajek A.E."/>
            <person name="De Bivort B.L."/>
            <person name="Kasson M.T."/>
            <person name="De Fine Licht H.H."/>
            <person name="Stajich J.E."/>
        </authorList>
    </citation>
    <scope>NUCLEOTIDE SEQUENCE</scope>
    <source>
        <strain evidence="1">Berkeley</strain>
    </source>
</reference>
<comment type="caution">
    <text evidence="1">The sequence shown here is derived from an EMBL/GenBank/DDBJ whole genome shotgun (WGS) entry which is preliminary data.</text>
</comment>
<dbReference type="Proteomes" id="UP001165960">
    <property type="component" value="Unassembled WGS sequence"/>
</dbReference>